<evidence type="ECO:0000313" key="9">
    <source>
        <dbReference type="Proteomes" id="UP000624159"/>
    </source>
</evidence>
<dbReference type="EC" id="5.2.1.8" evidence="2 4"/>
<dbReference type="InterPro" id="IPR000774">
    <property type="entry name" value="PPIase_FKBP_N"/>
</dbReference>
<feature type="domain" description="PPIase FKBP-type" evidence="7">
    <location>
        <begin position="348"/>
        <end position="434"/>
    </location>
</feature>
<dbReference type="Proteomes" id="UP000624159">
    <property type="component" value="Unassembled WGS sequence"/>
</dbReference>
<proteinExistence type="predicted"/>
<keyword evidence="9" id="KW-1185">Reference proteome</keyword>
<evidence type="ECO:0000256" key="4">
    <source>
        <dbReference type="PROSITE-ProRule" id="PRU00277"/>
    </source>
</evidence>
<dbReference type="InterPro" id="IPR046357">
    <property type="entry name" value="PPIase_dom_sf"/>
</dbReference>
<sequence>MKKRLSPIAWLSILCGVLPMVIVHAEPRTQNNIPALLQFAEQYQQRSQPKQVLPQANEPAKPATSKNQHQEQPKLKVSVRHINSWQTKDAELQRQIATIAELKQQLTTLRELQQKQQKTTKMPSLDWQGIALLAKNLRQAVALTPTEQQTVALLKQAEQQRAQLSTLKSQYNDLQQQLQQARTETERQVAESSNALALLRKNSEAKIAGLQKNLTAMQAYSVPQLNTEMLKKAKNRQSYAAGVSLGEEILQMQAEHARWGVQTDKQLILAGIHDTFTGKQHLTDNELNAVLANTEKELTTAREKSLASQSKNNSEYLAKFKRDKQAKQASSGFWYKIDYAGDTAITAGASVDVVVKEMLTNGTVIQDMAANGATLSQPVADFPPLFKEAISLLKNHGSMTLVAPPELAYGEKGYPPKVPPNATMVYQLRIAEMYPAK</sequence>
<feature type="region of interest" description="Disordered" evidence="6">
    <location>
        <begin position="48"/>
        <end position="75"/>
    </location>
</feature>
<feature type="coiled-coil region" evidence="5">
    <location>
        <begin position="92"/>
        <end position="119"/>
    </location>
</feature>
<feature type="coiled-coil region" evidence="5">
    <location>
        <begin position="154"/>
        <end position="202"/>
    </location>
</feature>
<dbReference type="SUPFAM" id="SSF54534">
    <property type="entry name" value="FKBP-like"/>
    <property type="match status" value="1"/>
</dbReference>
<dbReference type="EMBL" id="JADULK010000008">
    <property type="protein sequence ID" value="MBH1931197.1"/>
    <property type="molecule type" value="Genomic_DNA"/>
</dbReference>
<dbReference type="InterPro" id="IPR036944">
    <property type="entry name" value="PPIase_FKBP_N_sf"/>
</dbReference>
<evidence type="ECO:0000256" key="3">
    <source>
        <dbReference type="ARBA" id="ARBA00023110"/>
    </source>
</evidence>
<keyword evidence="4 8" id="KW-0413">Isomerase</keyword>
<evidence type="ECO:0000256" key="5">
    <source>
        <dbReference type="SAM" id="Coils"/>
    </source>
</evidence>
<dbReference type="InterPro" id="IPR001179">
    <property type="entry name" value="PPIase_FKBP_dom"/>
</dbReference>
<name>A0ABS0MFZ4_SERRU</name>
<keyword evidence="3 4" id="KW-0697">Rotamase</keyword>
<dbReference type="Gene3D" id="3.10.50.40">
    <property type="match status" value="1"/>
</dbReference>
<keyword evidence="5" id="KW-0175">Coiled coil</keyword>
<dbReference type="Pfam" id="PF00254">
    <property type="entry name" value="FKBP_C"/>
    <property type="match status" value="1"/>
</dbReference>
<protein>
    <recommendedName>
        <fullName evidence="2 4">peptidylprolyl isomerase</fullName>
        <ecNumber evidence="2 4">5.2.1.8</ecNumber>
    </recommendedName>
</protein>
<dbReference type="Gene3D" id="1.10.287.460">
    <property type="entry name" value="Peptidyl-prolyl cis-trans isomerase, FKBP-type, N-terminal domain"/>
    <property type="match status" value="1"/>
</dbReference>
<dbReference type="Pfam" id="PF01346">
    <property type="entry name" value="FKBP_N"/>
    <property type="match status" value="1"/>
</dbReference>
<organism evidence="8 9">
    <name type="scientific">Serratia rubidaea</name>
    <name type="common">Serratia marinorubra</name>
    <dbReference type="NCBI Taxonomy" id="61652"/>
    <lineage>
        <taxon>Bacteria</taxon>
        <taxon>Pseudomonadati</taxon>
        <taxon>Pseudomonadota</taxon>
        <taxon>Gammaproteobacteria</taxon>
        <taxon>Enterobacterales</taxon>
        <taxon>Yersiniaceae</taxon>
        <taxon>Serratia</taxon>
    </lineage>
</organism>
<dbReference type="GO" id="GO:0016853">
    <property type="term" value="F:isomerase activity"/>
    <property type="evidence" value="ECO:0007669"/>
    <property type="project" value="UniProtKB-KW"/>
</dbReference>
<evidence type="ECO:0000313" key="8">
    <source>
        <dbReference type="EMBL" id="MBH1931197.1"/>
    </source>
</evidence>
<dbReference type="PROSITE" id="PS50059">
    <property type="entry name" value="FKBP_PPIASE"/>
    <property type="match status" value="1"/>
</dbReference>
<gene>
    <name evidence="8" type="ORF">I5U13_16210</name>
</gene>
<accession>A0ABS0MFZ4</accession>
<evidence type="ECO:0000256" key="6">
    <source>
        <dbReference type="SAM" id="MobiDB-lite"/>
    </source>
</evidence>
<comment type="catalytic activity">
    <reaction evidence="1 4">
        <text>[protein]-peptidylproline (omega=180) = [protein]-peptidylproline (omega=0)</text>
        <dbReference type="Rhea" id="RHEA:16237"/>
        <dbReference type="Rhea" id="RHEA-COMP:10747"/>
        <dbReference type="Rhea" id="RHEA-COMP:10748"/>
        <dbReference type="ChEBI" id="CHEBI:83833"/>
        <dbReference type="ChEBI" id="CHEBI:83834"/>
        <dbReference type="EC" id="5.2.1.8"/>
    </reaction>
</comment>
<comment type="caution">
    <text evidence="8">The sequence shown here is derived from an EMBL/GenBank/DDBJ whole genome shotgun (WGS) entry which is preliminary data.</text>
</comment>
<evidence type="ECO:0000256" key="2">
    <source>
        <dbReference type="ARBA" id="ARBA00013194"/>
    </source>
</evidence>
<reference evidence="8 9" key="1">
    <citation type="submission" date="2020-11" db="EMBL/GenBank/DDBJ databases">
        <title>Enhanced detection system for hospital associated transmission using whole genome sequencing surveillance.</title>
        <authorList>
            <person name="Harrison L.H."/>
            <person name="Van Tyne D."/>
            <person name="Marsh J.W."/>
            <person name="Griffith M.P."/>
            <person name="Snyder D.J."/>
            <person name="Cooper V.S."/>
            <person name="Mustapha M."/>
        </authorList>
    </citation>
    <scope>NUCLEOTIDE SEQUENCE [LARGE SCALE GENOMIC DNA]</scope>
    <source>
        <strain evidence="8 9">SER00230</strain>
    </source>
</reference>
<evidence type="ECO:0000256" key="1">
    <source>
        <dbReference type="ARBA" id="ARBA00000971"/>
    </source>
</evidence>
<evidence type="ECO:0000259" key="7">
    <source>
        <dbReference type="PROSITE" id="PS50059"/>
    </source>
</evidence>